<feature type="domain" description="Nudix hydrolase" evidence="3">
    <location>
        <begin position="14"/>
        <end position="156"/>
    </location>
</feature>
<evidence type="ECO:0000256" key="1">
    <source>
        <dbReference type="ARBA" id="ARBA00001946"/>
    </source>
</evidence>
<keyword evidence="2" id="KW-0378">Hydrolase</keyword>
<evidence type="ECO:0000259" key="3">
    <source>
        <dbReference type="PROSITE" id="PS51462"/>
    </source>
</evidence>
<dbReference type="PROSITE" id="PS00893">
    <property type="entry name" value="NUDIX_BOX"/>
    <property type="match status" value="1"/>
</dbReference>
<dbReference type="PANTHER" id="PTHR43736">
    <property type="entry name" value="ADP-RIBOSE PYROPHOSPHATASE"/>
    <property type="match status" value="1"/>
</dbReference>
<dbReference type="InterPro" id="IPR020084">
    <property type="entry name" value="NUDIX_hydrolase_CS"/>
</dbReference>
<comment type="caution">
    <text evidence="4">The sequence shown here is derived from an EMBL/GenBank/DDBJ whole genome shotgun (WGS) entry which is preliminary data.</text>
</comment>
<dbReference type="PROSITE" id="PS51462">
    <property type="entry name" value="NUDIX"/>
    <property type="match status" value="1"/>
</dbReference>
<dbReference type="InterPro" id="IPR000086">
    <property type="entry name" value="NUDIX_hydrolase_dom"/>
</dbReference>
<dbReference type="PANTHER" id="PTHR43736:SF4">
    <property type="entry name" value="SLR1690 PROTEIN"/>
    <property type="match status" value="1"/>
</dbReference>
<protein>
    <submittedName>
        <fullName evidence="4">NUDIX domain-containing protein</fullName>
    </submittedName>
</protein>
<evidence type="ECO:0000313" key="4">
    <source>
        <dbReference type="EMBL" id="MEO1767177.1"/>
    </source>
</evidence>
<dbReference type="RefSeq" id="WP_347308287.1">
    <property type="nucleotide sequence ID" value="NZ_JBAJEX010000005.1"/>
</dbReference>
<dbReference type="EMBL" id="JBAJEX010000005">
    <property type="protein sequence ID" value="MEO1767177.1"/>
    <property type="molecule type" value="Genomic_DNA"/>
</dbReference>
<sequence>MTRNEAVAPYCYSHPHPAVTTDVVLFTIREETLQVLLVRRRNAPFAGQWALPGGFLDPAEDLITCALRELAEETGITDVYLEQLYTFGRPDRDPRGRVISVTYYGLAPADRLTLKAGSDAKQTAWFPYGALPPLAFDHREIVDKAHERLVAKLEYSTIAFQFLPAQFTLSELQEVYEIIRSEPLDKRNFRKWVLARNLIEETGAQRRNGSHRPAKLFRTKYPGRVEIIR</sequence>
<dbReference type="Gene3D" id="1.10.10.10">
    <property type="entry name" value="Winged helix-like DNA-binding domain superfamily/Winged helix DNA-binding domain"/>
    <property type="match status" value="1"/>
</dbReference>
<dbReference type="Proteomes" id="UP001482231">
    <property type="component" value="Unassembled WGS sequence"/>
</dbReference>
<comment type="cofactor">
    <cofactor evidence="1">
        <name>Mg(2+)</name>
        <dbReference type="ChEBI" id="CHEBI:18420"/>
    </cofactor>
</comment>
<reference evidence="4 5" key="1">
    <citation type="submission" date="2024-02" db="EMBL/GenBank/DDBJ databases">
        <title>New thermophilic sulfur-oxidizing bacteria from a hot springs of the Uzon caldera (Kamchatka, Russia).</title>
        <authorList>
            <person name="Dukat A.M."/>
            <person name="Elcheninov A.G."/>
            <person name="Frolov E.N."/>
        </authorList>
    </citation>
    <scope>NUCLEOTIDE SEQUENCE [LARGE SCALE GENOMIC DNA]</scope>
    <source>
        <strain evidence="4 5">AK1</strain>
    </source>
</reference>
<proteinExistence type="predicted"/>
<dbReference type="Gene3D" id="3.90.79.10">
    <property type="entry name" value="Nucleoside Triphosphate Pyrophosphohydrolase"/>
    <property type="match status" value="1"/>
</dbReference>
<dbReference type="InterPro" id="IPR036390">
    <property type="entry name" value="WH_DNA-bd_sf"/>
</dbReference>
<gene>
    <name evidence="4" type="ORF">V6E02_08125</name>
</gene>
<dbReference type="CDD" id="cd18873">
    <property type="entry name" value="NUDIX_NadM_like"/>
    <property type="match status" value="1"/>
</dbReference>
<dbReference type="InterPro" id="IPR036388">
    <property type="entry name" value="WH-like_DNA-bd_sf"/>
</dbReference>
<organism evidence="4 5">
    <name type="scientific">Thiobacter aerophilum</name>
    <dbReference type="NCBI Taxonomy" id="3121275"/>
    <lineage>
        <taxon>Bacteria</taxon>
        <taxon>Pseudomonadati</taxon>
        <taxon>Pseudomonadota</taxon>
        <taxon>Betaproteobacteria</taxon>
        <taxon>Burkholderiales</taxon>
        <taxon>Thiobacteraceae</taxon>
        <taxon>Thiobacter</taxon>
    </lineage>
</organism>
<dbReference type="InterPro" id="IPR054105">
    <property type="entry name" value="WHD_NrtR"/>
</dbReference>
<evidence type="ECO:0000256" key="2">
    <source>
        <dbReference type="ARBA" id="ARBA00022801"/>
    </source>
</evidence>
<dbReference type="SUPFAM" id="SSF46785">
    <property type="entry name" value="Winged helix' DNA-binding domain"/>
    <property type="match status" value="1"/>
</dbReference>
<dbReference type="Pfam" id="PF00293">
    <property type="entry name" value="NUDIX"/>
    <property type="match status" value="1"/>
</dbReference>
<dbReference type="InterPro" id="IPR015797">
    <property type="entry name" value="NUDIX_hydrolase-like_dom_sf"/>
</dbReference>
<dbReference type="SUPFAM" id="SSF55811">
    <property type="entry name" value="Nudix"/>
    <property type="match status" value="1"/>
</dbReference>
<name>A0ABV0EET6_9BURK</name>
<evidence type="ECO:0000313" key="5">
    <source>
        <dbReference type="Proteomes" id="UP001482231"/>
    </source>
</evidence>
<accession>A0ABV0EET6</accession>
<keyword evidence="5" id="KW-1185">Reference proteome</keyword>
<dbReference type="Pfam" id="PF21906">
    <property type="entry name" value="WHD_NrtR"/>
    <property type="match status" value="1"/>
</dbReference>